<dbReference type="PROSITE" id="PS01282">
    <property type="entry name" value="BIR_REPEAT_1"/>
    <property type="match status" value="1"/>
</dbReference>
<dbReference type="Pfam" id="PF22524">
    <property type="entry name" value="WHD_Nlrc4"/>
    <property type="match status" value="1"/>
</dbReference>
<dbReference type="Proteomes" id="UP000001646">
    <property type="component" value="Chromosome 2"/>
</dbReference>
<reference evidence="10" key="2">
    <citation type="submission" date="2025-08" db="UniProtKB">
        <authorList>
            <consortium name="Ensembl"/>
        </authorList>
    </citation>
    <scope>IDENTIFICATION</scope>
</reference>
<evidence type="ECO:0000256" key="7">
    <source>
        <dbReference type="SAM" id="MobiDB-lite"/>
    </source>
</evidence>
<dbReference type="PANTHER" id="PTHR46914:SF1">
    <property type="entry name" value="BACULOVIRAL IAP REPEAT-CONTAINING PROTEIN 1"/>
    <property type="match status" value="1"/>
</dbReference>
<dbReference type="Pfam" id="PF00653">
    <property type="entry name" value="BIR"/>
    <property type="match status" value="3"/>
</dbReference>
<keyword evidence="1" id="KW-0053">Apoptosis</keyword>
<dbReference type="PROSITE" id="PS50143">
    <property type="entry name" value="BIR_REPEAT_2"/>
    <property type="match status" value="3"/>
</dbReference>
<keyword evidence="2" id="KW-0479">Metal-binding</keyword>
<keyword evidence="6" id="KW-0067">ATP-binding</keyword>
<keyword evidence="8" id="KW-0812">Transmembrane</keyword>
<dbReference type="Pfam" id="PF17889">
    <property type="entry name" value="NLRC4_HD"/>
    <property type="match status" value="1"/>
</dbReference>
<dbReference type="Gene3D" id="3.80.10.10">
    <property type="entry name" value="Ribonuclease Inhibitor"/>
    <property type="match status" value="1"/>
</dbReference>
<dbReference type="GO" id="GO:0042742">
    <property type="term" value="P:defense response to bacterium"/>
    <property type="evidence" value="ECO:0000318"/>
    <property type="project" value="GO_Central"/>
</dbReference>
<accession>G1KJP5</accession>
<dbReference type="SUPFAM" id="SSF52540">
    <property type="entry name" value="P-loop containing nucleoside triphosphate hydrolases"/>
    <property type="match status" value="1"/>
</dbReference>
<evidence type="ECO:0000256" key="5">
    <source>
        <dbReference type="ARBA" id="ARBA00022833"/>
    </source>
</evidence>
<dbReference type="FunFam" id="3.40.50.300:FF:001126">
    <property type="entry name" value="Baculoviral IAP repeat-containing protein 1"/>
    <property type="match status" value="1"/>
</dbReference>
<keyword evidence="8" id="KW-1133">Transmembrane helix</keyword>
<evidence type="ECO:0000256" key="4">
    <source>
        <dbReference type="ARBA" id="ARBA00022741"/>
    </source>
</evidence>
<keyword evidence="3" id="KW-0677">Repeat</keyword>
<dbReference type="Pfam" id="PF05729">
    <property type="entry name" value="NACHT"/>
    <property type="match status" value="1"/>
</dbReference>
<keyword evidence="8" id="KW-0472">Membrane</keyword>
<feature type="compositionally biased region" description="Basic and acidic residues" evidence="7">
    <location>
        <begin position="289"/>
        <end position="318"/>
    </location>
</feature>
<dbReference type="InterPro" id="IPR040535">
    <property type="entry name" value="NLRC4_HD"/>
</dbReference>
<dbReference type="GO" id="GO:0006915">
    <property type="term" value="P:apoptotic process"/>
    <property type="evidence" value="ECO:0007669"/>
    <property type="project" value="UniProtKB-KW"/>
</dbReference>
<keyword evidence="11" id="KW-1185">Reference proteome</keyword>
<dbReference type="Bgee" id="ENSACAG00000010086">
    <property type="expression patterns" value="Expressed in liver and 3 other cell types or tissues"/>
</dbReference>
<evidence type="ECO:0000256" key="6">
    <source>
        <dbReference type="ARBA" id="ARBA00022840"/>
    </source>
</evidence>
<evidence type="ECO:0000256" key="2">
    <source>
        <dbReference type="ARBA" id="ARBA00022723"/>
    </source>
</evidence>
<dbReference type="InterPro" id="IPR053882">
    <property type="entry name" value="Nlrc4-like_WHD"/>
</dbReference>
<evidence type="ECO:0000256" key="3">
    <source>
        <dbReference type="ARBA" id="ARBA00022737"/>
    </source>
</evidence>
<dbReference type="SUPFAM" id="SSF57924">
    <property type="entry name" value="Inhibitor of apoptosis (IAP) repeat"/>
    <property type="match status" value="3"/>
</dbReference>
<evidence type="ECO:0000313" key="11">
    <source>
        <dbReference type="Proteomes" id="UP000001646"/>
    </source>
</evidence>
<dbReference type="STRING" id="28377.ENSACAP00000009897"/>
<dbReference type="HOGENOM" id="CLU_005648_0_0_1"/>
<dbReference type="AlphaFoldDB" id="G1KJP5"/>
<dbReference type="GO" id="GO:0005524">
    <property type="term" value="F:ATP binding"/>
    <property type="evidence" value="ECO:0007669"/>
    <property type="project" value="UniProtKB-KW"/>
</dbReference>
<dbReference type="Gene3D" id="3.40.50.300">
    <property type="entry name" value="P-loop containing nucleotide triphosphate hydrolases"/>
    <property type="match status" value="1"/>
</dbReference>
<dbReference type="Ensembl" id="ENSACAT00000010100.4">
    <property type="protein sequence ID" value="ENSACAP00000009897.4"/>
    <property type="gene ID" value="ENSACAG00000010086.4"/>
</dbReference>
<dbReference type="InterPro" id="IPR001370">
    <property type="entry name" value="BIR_rpt"/>
</dbReference>
<dbReference type="GO" id="GO:0070269">
    <property type="term" value="P:pyroptotic inflammatory response"/>
    <property type="evidence" value="ECO:0000318"/>
    <property type="project" value="GO_Central"/>
</dbReference>
<evidence type="ECO:0000256" key="8">
    <source>
        <dbReference type="SAM" id="Phobius"/>
    </source>
</evidence>
<keyword evidence="4" id="KW-0547">Nucleotide-binding</keyword>
<reference evidence="10" key="3">
    <citation type="submission" date="2025-09" db="UniProtKB">
        <authorList>
            <consortium name="Ensembl"/>
        </authorList>
    </citation>
    <scope>IDENTIFICATION</scope>
</reference>
<organism evidence="10 11">
    <name type="scientific">Anolis carolinensis</name>
    <name type="common">Green anole</name>
    <name type="synonym">American chameleon</name>
    <dbReference type="NCBI Taxonomy" id="28377"/>
    <lineage>
        <taxon>Eukaryota</taxon>
        <taxon>Metazoa</taxon>
        <taxon>Chordata</taxon>
        <taxon>Craniata</taxon>
        <taxon>Vertebrata</taxon>
        <taxon>Euteleostomi</taxon>
        <taxon>Lepidosauria</taxon>
        <taxon>Squamata</taxon>
        <taxon>Bifurcata</taxon>
        <taxon>Unidentata</taxon>
        <taxon>Episquamata</taxon>
        <taxon>Toxicofera</taxon>
        <taxon>Iguania</taxon>
        <taxon>Dactyloidae</taxon>
        <taxon>Anolis</taxon>
    </lineage>
</organism>
<dbReference type="InterPro" id="IPR028789">
    <property type="entry name" value="Naip"/>
</dbReference>
<dbReference type="InterPro" id="IPR032675">
    <property type="entry name" value="LRR_dom_sf"/>
</dbReference>
<sequence length="1268" mass="144678">MRSEVQRLKTFLSQPPGNALSTWAPLEMAAAGFYHTGTKTAIQCFCCGLVLLARSIKRSPYVEHKKYWSQCAFILGKEVGNIPKYEIRVLYPRRRYSGVTYKDLESRLQSFADWPSYAREAQPDLLAKAGFFFTGIKDTVQCFACSGCLGNWEDGDDPWKEHAKWFPECEFLQKEKTRDEIKEYIQNYCAFVGLTAKHFTPCTGKILDSDPGDLELAINIYEDEGCRLDSFQTWPAEARVDATSLAKAGFFYTGKMDIVQCFSCAGCLAEWKGDDDPWEGHAKAFPHCNHSDPERKTSLEKTHKEAEAESWHGKQMDHKDDLADTEVLSSAMTNVAFEEHKLLQEQLRRAYDDIHFRKMFPFGDSAHFAIDLKTLFGDLAIVSKNISNLPLQQLTLPEVLENFQFITVVEGEAGSGKTALLRKIAILWASGCCPILSRYKLVFYLSLNSQNRDLSLVDIICNEVVGLRGVLTQEFLETLCKHLKNEILFLLDDYDEMNAVPYDIEDLIQKNYLNKHCLVIAVRTNRIGKIRQYAKTILGITDFPMTSTFYLLRKLFSHNTALVEDFFIQLRVEEAMHSMFKTPLFVVALGTYWTQNPNGSKFLDLVILKAYMLYTSLKYPQACDRMKATVSACGELALRGLFTSLFEFSEEDLSEVGVSGDDALWFGLLSKFTAQRLWPIYKFFHLSFQEYFAGLRMNELLSSDVQEDVDRGLQYLQQINTFVKISGRYQYILRYACVEASKAVPQIVTHLLSLPSCEKSFESQIKNDLYLQQTPELKLRQQELLSVTLTLFPEVYLSTFSDFVLELVTELAYQSNMTPACAPIISQFLAGKEFSLDHFSSKGGFIRRFFLDYPDTLFLPSRFVMKTIGKEENLDMSVEETVYSNLGVPVVDQEYASGFRLFSDVSKQIKEDEDNINKFRTYFPRRFPNSRIVPFLCKRGQEKIPHLQFSAKCINAFQTHDLENLAVLFSVFSHIDLKLQNCKGLLENIKPAIEQNLEYFKVCSIHNTALNLVEENLLLSMSSLESLEITGKASIPESLFLNLDKYTFLKELSVDLPNCQNLFDIIPEGFKNLHDMEKFIICNIQFGSSSPRLAEFIRNFKKLSVFHLKHCSFSDLGSLMDAMSSCKMLTELEIIELPFTDEDQFSLTAALPNFAALKILNLNGLNFTSKEIGIALGEALAPLENLEELSLPVGNGMSHAAKLIIQQCSHFPNLRKLEFNQYLSGEGLLEIDQFTMLLISIKFQKLHPISHAAALLFMFAYHIYIWYV</sequence>
<dbReference type="GO" id="GO:0043066">
    <property type="term" value="P:negative regulation of apoptotic process"/>
    <property type="evidence" value="ECO:0007669"/>
    <property type="project" value="InterPro"/>
</dbReference>
<dbReference type="InterPro" id="IPR007111">
    <property type="entry name" value="NACHT_NTPase"/>
</dbReference>
<dbReference type="PANTHER" id="PTHR46914">
    <property type="entry name" value="BACULOVIRAL IAP REPEAT-CONTAINING PROTEIN 1"/>
    <property type="match status" value="1"/>
</dbReference>
<dbReference type="eggNOG" id="KOG1101">
    <property type="taxonomic scope" value="Eukaryota"/>
</dbReference>
<dbReference type="InterPro" id="IPR027417">
    <property type="entry name" value="P-loop_NTPase"/>
</dbReference>
<keyword evidence="5" id="KW-0862">Zinc</keyword>
<gene>
    <name evidence="10" type="primary">naip</name>
</gene>
<name>G1KJP5_ANOCA</name>
<dbReference type="SUPFAM" id="SSF52047">
    <property type="entry name" value="RNI-like"/>
    <property type="match status" value="1"/>
</dbReference>
<feature type="transmembrane region" description="Helical" evidence="8">
    <location>
        <begin position="1249"/>
        <end position="1267"/>
    </location>
</feature>
<dbReference type="SMART" id="SM00238">
    <property type="entry name" value="BIR"/>
    <property type="match status" value="3"/>
</dbReference>
<feature type="region of interest" description="Disordered" evidence="7">
    <location>
        <begin position="287"/>
        <end position="318"/>
    </location>
</feature>
<proteinExistence type="predicted"/>
<evidence type="ECO:0000256" key="1">
    <source>
        <dbReference type="ARBA" id="ARBA00022703"/>
    </source>
</evidence>
<dbReference type="PROSITE" id="PS50837">
    <property type="entry name" value="NACHT"/>
    <property type="match status" value="1"/>
</dbReference>
<evidence type="ECO:0000259" key="9">
    <source>
        <dbReference type="PROSITE" id="PS50837"/>
    </source>
</evidence>
<dbReference type="GO" id="GO:0016045">
    <property type="term" value="P:detection of bacterium"/>
    <property type="evidence" value="ECO:0000318"/>
    <property type="project" value="GO_Central"/>
</dbReference>
<protein>
    <recommendedName>
        <fullName evidence="9">NACHT domain-containing protein</fullName>
    </recommendedName>
</protein>
<dbReference type="GO" id="GO:0043027">
    <property type="term" value="F:cysteine-type endopeptidase inhibitor activity involved in apoptotic process"/>
    <property type="evidence" value="ECO:0007669"/>
    <property type="project" value="InterPro"/>
</dbReference>
<dbReference type="CDD" id="cd00022">
    <property type="entry name" value="BIR"/>
    <property type="match status" value="3"/>
</dbReference>
<dbReference type="InParanoid" id="G1KJP5"/>
<dbReference type="GO" id="GO:0046872">
    <property type="term" value="F:metal ion binding"/>
    <property type="evidence" value="ECO:0007669"/>
    <property type="project" value="UniProtKB-KW"/>
</dbReference>
<dbReference type="GeneTree" id="ENSGT00940000163559"/>
<evidence type="ECO:0000313" key="10">
    <source>
        <dbReference type="Ensembl" id="ENSACAP00000009897.4"/>
    </source>
</evidence>
<feature type="domain" description="NACHT" evidence="9">
    <location>
        <begin position="405"/>
        <end position="525"/>
    </location>
</feature>
<dbReference type="Gene3D" id="1.10.1170.10">
    <property type="entry name" value="Inhibitor Of Apoptosis Protein (2mihbC-IAP-1), Chain A"/>
    <property type="match status" value="3"/>
</dbReference>
<reference evidence="10 11" key="1">
    <citation type="submission" date="2009-12" db="EMBL/GenBank/DDBJ databases">
        <title>The Genome Sequence of Anolis carolinensis (Green Anole Lizard).</title>
        <authorList>
            <consortium name="The Genome Sequencing Platform"/>
            <person name="Di Palma F."/>
            <person name="Alfoldi J."/>
            <person name="Heiman D."/>
            <person name="Young S."/>
            <person name="Grabherr M."/>
            <person name="Johnson J."/>
            <person name="Lander E.S."/>
            <person name="Lindblad-Toh K."/>
        </authorList>
    </citation>
    <scope>NUCLEOTIDE SEQUENCE [LARGE SCALE GENOMIC DNA]</scope>
    <source>
        <strain evidence="10 11">JBL SC #1</strain>
    </source>
</reference>
<dbReference type="GO" id="GO:0072557">
    <property type="term" value="C:IPAF inflammasome complex"/>
    <property type="evidence" value="ECO:0000318"/>
    <property type="project" value="GO_Central"/>
</dbReference>